<dbReference type="SMART" id="SM00641">
    <property type="entry name" value="Glyco_25"/>
    <property type="match status" value="1"/>
</dbReference>
<keyword evidence="6" id="KW-1185">Reference proteome</keyword>
<dbReference type="Proteomes" id="UP000294927">
    <property type="component" value="Unassembled WGS sequence"/>
</dbReference>
<dbReference type="SUPFAM" id="SSF51445">
    <property type="entry name" value="(Trans)glycosidases"/>
    <property type="match status" value="1"/>
</dbReference>
<name>A0A4R7VAZ2_9PSEU</name>
<proteinExistence type="inferred from homology"/>
<gene>
    <name evidence="5" type="ORF">CLV71_11193</name>
</gene>
<keyword evidence="4" id="KW-0732">Signal</keyword>
<dbReference type="GO" id="GO:0016052">
    <property type="term" value="P:carbohydrate catabolic process"/>
    <property type="evidence" value="ECO:0007669"/>
    <property type="project" value="TreeGrafter"/>
</dbReference>
<organism evidence="5 6">
    <name type="scientific">Actinophytocola oryzae</name>
    <dbReference type="NCBI Taxonomy" id="502181"/>
    <lineage>
        <taxon>Bacteria</taxon>
        <taxon>Bacillati</taxon>
        <taxon>Actinomycetota</taxon>
        <taxon>Actinomycetes</taxon>
        <taxon>Pseudonocardiales</taxon>
        <taxon>Pseudonocardiaceae</taxon>
    </lineage>
</organism>
<dbReference type="InterPro" id="IPR018077">
    <property type="entry name" value="Glyco_hydro_fam25_subgr"/>
</dbReference>
<sequence length="647" mass="66647">MRSHRQLLVAVLAAVTAAGTVTATAAADTAEHDYPVVGGVVRDNVDKAHSPLTEAGSSGRRAEAPAEDYVRGIDVARYQHDGGDIDWSQVAGSGIRFVGVKATEGDYYENPYFADDQDAARAAGMYAFAYHFGTPNDSGGVAQADYFVDRAGYTPDGRTLSPVLDMEYNPYDTANVCYDKTPAELVTWIQDFVGEVKVRTGATAMIYTAPTFWSDCTANSTAFAAHPLWIANYGVAAPTVPSAWGGWTFWQYSKSTAVPGISGDVDGNYVSGGEAALDSLAAKAAGYTAATPTRVLDTRNATGVGTTTPLGAGGVVTVDLSGRLPATATAAVLNVTGIATATTYVTVWPGGRARPNASNLNLVAGDVRSNLVTVQVGPDRKISLFNNAGNTHLLADLAGWYATDATGLHTALSPQRVLDTRSGAGTPLGAQGTLTLDLSSKVPSDATAVTINLTGVGATSGTFVSAWPTGEARPNVSSLNLGNANATPNLVTVKLGTNRSVSLFNNAGSTHLLADLAGYYSPDSGSRFIAVPPQRLVDSRSGSASWTAVGGGGNALALPMLNPVPASATGVILNVTGIAPTSDTFVSVYPRTGTTPTRPGSSNLNLVAGQTVPNLVSVATGTHTDVWLFNNAGGINLIADLAGYFTP</sequence>
<feature type="signal peptide" evidence="4">
    <location>
        <begin position="1"/>
        <end position="25"/>
    </location>
</feature>
<keyword evidence="3" id="KW-0326">Glycosidase</keyword>
<accession>A0A4R7VAZ2</accession>
<comment type="caution">
    <text evidence="5">The sequence shown here is derived from an EMBL/GenBank/DDBJ whole genome shotgun (WGS) entry which is preliminary data.</text>
</comment>
<dbReference type="Pfam" id="PF01183">
    <property type="entry name" value="Glyco_hydro_25"/>
    <property type="match status" value="1"/>
</dbReference>
<dbReference type="RefSeq" id="WP_166664284.1">
    <property type="nucleotide sequence ID" value="NZ_SOCP01000011.1"/>
</dbReference>
<dbReference type="PANTHER" id="PTHR34135">
    <property type="entry name" value="LYSOZYME"/>
    <property type="match status" value="1"/>
</dbReference>
<dbReference type="GO" id="GO:0003796">
    <property type="term" value="F:lysozyme activity"/>
    <property type="evidence" value="ECO:0007669"/>
    <property type="project" value="InterPro"/>
</dbReference>
<dbReference type="InterPro" id="IPR002053">
    <property type="entry name" value="Glyco_hydro_25"/>
</dbReference>
<dbReference type="GO" id="GO:0009253">
    <property type="term" value="P:peptidoglycan catabolic process"/>
    <property type="evidence" value="ECO:0007669"/>
    <property type="project" value="InterPro"/>
</dbReference>
<comment type="similarity">
    <text evidence="1">Belongs to the glycosyl hydrolase 25 family.</text>
</comment>
<evidence type="ECO:0000256" key="2">
    <source>
        <dbReference type="ARBA" id="ARBA00022801"/>
    </source>
</evidence>
<protein>
    <submittedName>
        <fullName evidence="5">GH25 family lysozyme M1 (1,4-beta-N-acetylmuramidase)</fullName>
    </submittedName>
</protein>
<evidence type="ECO:0000313" key="6">
    <source>
        <dbReference type="Proteomes" id="UP000294927"/>
    </source>
</evidence>
<dbReference type="AlphaFoldDB" id="A0A4R7VAZ2"/>
<dbReference type="PROSITE" id="PS51904">
    <property type="entry name" value="GLYCOSYL_HYDROL_F25_2"/>
    <property type="match status" value="1"/>
</dbReference>
<evidence type="ECO:0000256" key="1">
    <source>
        <dbReference type="ARBA" id="ARBA00010646"/>
    </source>
</evidence>
<evidence type="ECO:0000256" key="4">
    <source>
        <dbReference type="SAM" id="SignalP"/>
    </source>
</evidence>
<dbReference type="PANTHER" id="PTHR34135:SF2">
    <property type="entry name" value="LYSOZYME"/>
    <property type="match status" value="1"/>
</dbReference>
<evidence type="ECO:0000313" key="5">
    <source>
        <dbReference type="EMBL" id="TDV46135.1"/>
    </source>
</evidence>
<dbReference type="EMBL" id="SOCP01000011">
    <property type="protein sequence ID" value="TDV46135.1"/>
    <property type="molecule type" value="Genomic_DNA"/>
</dbReference>
<dbReference type="Gene3D" id="3.20.20.80">
    <property type="entry name" value="Glycosidases"/>
    <property type="match status" value="1"/>
</dbReference>
<feature type="chain" id="PRO_5039150646" evidence="4">
    <location>
        <begin position="26"/>
        <end position="647"/>
    </location>
</feature>
<dbReference type="GO" id="GO:0016998">
    <property type="term" value="P:cell wall macromolecule catabolic process"/>
    <property type="evidence" value="ECO:0007669"/>
    <property type="project" value="InterPro"/>
</dbReference>
<dbReference type="InterPro" id="IPR017853">
    <property type="entry name" value="GH"/>
</dbReference>
<keyword evidence="2" id="KW-0378">Hydrolase</keyword>
<reference evidence="5 6" key="1">
    <citation type="submission" date="2019-03" db="EMBL/GenBank/DDBJ databases">
        <title>Genomic Encyclopedia of Archaeal and Bacterial Type Strains, Phase II (KMG-II): from individual species to whole genera.</title>
        <authorList>
            <person name="Goeker M."/>
        </authorList>
    </citation>
    <scope>NUCLEOTIDE SEQUENCE [LARGE SCALE GENOMIC DNA]</scope>
    <source>
        <strain evidence="5 6">DSM 45499</strain>
    </source>
</reference>
<evidence type="ECO:0000256" key="3">
    <source>
        <dbReference type="ARBA" id="ARBA00023295"/>
    </source>
</evidence>